<accession>A0ACC1LYA6</accession>
<evidence type="ECO:0000313" key="1">
    <source>
        <dbReference type="EMBL" id="KAJ2890332.1"/>
    </source>
</evidence>
<gene>
    <name evidence="1" type="ORF">IWW38_004193</name>
</gene>
<feature type="non-terminal residue" evidence="1">
    <location>
        <position position="1"/>
    </location>
</feature>
<evidence type="ECO:0000313" key="2">
    <source>
        <dbReference type="Proteomes" id="UP001139981"/>
    </source>
</evidence>
<sequence>CSKHNSHFVGLANVCRAWEWGAPMGAARAIERVLMEYEHSAERGKAAWESIRAFATVSTDIMDRKRKGMSWFLYEADYETKWKTTYELMKKALCPPPEECGLAKFACIPKKIRDELFSYSEWLKLIGKYCLNDQNGGFYLLQSCFNHNCDPNCVVVHPNDGKYRAIIQTLRPIAAGEEMTITYVNPRDGIGERQQALRDWYMFDCRCERCVKELASP</sequence>
<dbReference type="Proteomes" id="UP001139981">
    <property type="component" value="Unassembled WGS sequence"/>
</dbReference>
<comment type="caution">
    <text evidence="1">The sequence shown here is derived from an EMBL/GenBank/DDBJ whole genome shotgun (WGS) entry which is preliminary data.</text>
</comment>
<name>A0ACC1LYA6_9FUNG</name>
<proteinExistence type="predicted"/>
<dbReference type="EMBL" id="JANBVB010001401">
    <property type="protein sequence ID" value="KAJ2890332.1"/>
    <property type="molecule type" value="Genomic_DNA"/>
</dbReference>
<organism evidence="1 2">
    <name type="scientific">Coemansia aciculifera</name>
    <dbReference type="NCBI Taxonomy" id="417176"/>
    <lineage>
        <taxon>Eukaryota</taxon>
        <taxon>Fungi</taxon>
        <taxon>Fungi incertae sedis</taxon>
        <taxon>Zoopagomycota</taxon>
        <taxon>Kickxellomycotina</taxon>
        <taxon>Kickxellomycetes</taxon>
        <taxon>Kickxellales</taxon>
        <taxon>Kickxellaceae</taxon>
        <taxon>Coemansia</taxon>
    </lineage>
</organism>
<reference evidence="1" key="1">
    <citation type="submission" date="2022-07" db="EMBL/GenBank/DDBJ databases">
        <title>Phylogenomic reconstructions and comparative analyses of Kickxellomycotina fungi.</title>
        <authorList>
            <person name="Reynolds N.K."/>
            <person name="Stajich J.E."/>
            <person name="Barry K."/>
            <person name="Grigoriev I.V."/>
            <person name="Crous P."/>
            <person name="Smith M.E."/>
        </authorList>
    </citation>
    <scope>NUCLEOTIDE SEQUENCE</scope>
    <source>
        <strain evidence="1">CBS 190363</strain>
    </source>
</reference>
<protein>
    <submittedName>
        <fullName evidence="1">Uncharacterized protein</fullName>
    </submittedName>
</protein>
<keyword evidence="2" id="KW-1185">Reference proteome</keyword>